<evidence type="ECO:0000313" key="1">
    <source>
        <dbReference type="Proteomes" id="UP000887575"/>
    </source>
</evidence>
<protein>
    <submittedName>
        <fullName evidence="2">Uncharacterized protein</fullName>
    </submittedName>
</protein>
<reference evidence="2" key="1">
    <citation type="submission" date="2024-02" db="UniProtKB">
        <authorList>
            <consortium name="WormBaseParasite"/>
        </authorList>
    </citation>
    <scope>IDENTIFICATION</scope>
</reference>
<name>A0AAF3FIX6_9BILA</name>
<sequence>MELNMASTPKMNPIKCQNGKIVAAFEVTENETVWDSKNTWNLRGISPSDLKTTVINDGDWSKLKGIDLLDGFSQSLPPTRKWPFFQDILMLERLSRDTHTDNYTNICNGIDLYMANNPFALMRSCLVEGGEWGAYAIRLPARNGKHFFWIKGAPKLIAEDSQYQMTRWIGLAAEFETSNKRNDSSERQDKLTGKQKNLLLVRKDLGNGCSILINQEYDHIRVNERKDYADIIEIKTWPEKEKEARKERIKSSFYSASKLLDLDVVVLWKEKIPREFPWKECLVKSTEKYPTEELISKNQVRLKKGNEAVCKLVNALHRSNEKVNYITITNNSFALEPSTLEKFIEGLEGESKIGDYVKLTIDELERHHQNAAIRPVIEGSGNSMNERLFDNGKQVHQQISYAAMVKKGVNQLPVERFAKNESKIKGPVKGESVLDRQNAEIPVNGKTSRFKIASNRIVRGSSDNCRMVTRSISYAEVAKKHLKNQESFKPRFPK</sequence>
<evidence type="ECO:0000313" key="2">
    <source>
        <dbReference type="WBParaSite" id="MBELARI_LOCUS7072"/>
    </source>
</evidence>
<organism evidence="1 2">
    <name type="scientific">Mesorhabditis belari</name>
    <dbReference type="NCBI Taxonomy" id="2138241"/>
    <lineage>
        <taxon>Eukaryota</taxon>
        <taxon>Metazoa</taxon>
        <taxon>Ecdysozoa</taxon>
        <taxon>Nematoda</taxon>
        <taxon>Chromadorea</taxon>
        <taxon>Rhabditida</taxon>
        <taxon>Rhabditina</taxon>
        <taxon>Rhabditomorpha</taxon>
        <taxon>Rhabditoidea</taxon>
        <taxon>Rhabditidae</taxon>
        <taxon>Mesorhabditinae</taxon>
        <taxon>Mesorhabditis</taxon>
    </lineage>
</organism>
<dbReference type="AlphaFoldDB" id="A0AAF3FIX6"/>
<keyword evidence="1" id="KW-1185">Reference proteome</keyword>
<accession>A0AAF3FIX6</accession>
<dbReference type="Proteomes" id="UP000887575">
    <property type="component" value="Unassembled WGS sequence"/>
</dbReference>
<dbReference type="WBParaSite" id="MBELARI_LOCUS7072">
    <property type="protein sequence ID" value="MBELARI_LOCUS7072"/>
    <property type="gene ID" value="MBELARI_LOCUS7072"/>
</dbReference>
<proteinExistence type="predicted"/>